<dbReference type="Proteomes" id="UP001152747">
    <property type="component" value="Unassembled WGS sequence"/>
</dbReference>
<evidence type="ECO:0008006" key="4">
    <source>
        <dbReference type="Google" id="ProtNLM"/>
    </source>
</evidence>
<dbReference type="EMBL" id="CANHGI010000003">
    <property type="protein sequence ID" value="CAI5444820.1"/>
    <property type="molecule type" value="Genomic_DNA"/>
</dbReference>
<accession>A0A9P1N1W3</accession>
<evidence type="ECO:0000256" key="1">
    <source>
        <dbReference type="SAM" id="SignalP"/>
    </source>
</evidence>
<feature type="signal peptide" evidence="1">
    <location>
        <begin position="1"/>
        <end position="18"/>
    </location>
</feature>
<evidence type="ECO:0000313" key="3">
    <source>
        <dbReference type="Proteomes" id="UP001152747"/>
    </source>
</evidence>
<keyword evidence="1" id="KW-0732">Signal</keyword>
<dbReference type="Gene3D" id="2.10.60.10">
    <property type="entry name" value="CD59"/>
    <property type="match status" value="1"/>
</dbReference>
<gene>
    <name evidence="2" type="ORF">CAMP_LOCUS7457</name>
</gene>
<comment type="caution">
    <text evidence="2">The sequence shown here is derived from an EMBL/GenBank/DDBJ whole genome shotgun (WGS) entry which is preliminary data.</text>
</comment>
<reference evidence="2" key="1">
    <citation type="submission" date="2022-11" db="EMBL/GenBank/DDBJ databases">
        <authorList>
            <person name="Kikuchi T."/>
        </authorList>
    </citation>
    <scope>NUCLEOTIDE SEQUENCE</scope>
    <source>
        <strain evidence="2">PS1010</strain>
    </source>
</reference>
<feature type="chain" id="PRO_5040426933" description="UPAR/Ly6 domain-containing protein" evidence="1">
    <location>
        <begin position="19"/>
        <end position="114"/>
    </location>
</feature>
<dbReference type="InterPro" id="IPR045860">
    <property type="entry name" value="Snake_toxin-like_sf"/>
</dbReference>
<organism evidence="2 3">
    <name type="scientific">Caenorhabditis angaria</name>
    <dbReference type="NCBI Taxonomy" id="860376"/>
    <lineage>
        <taxon>Eukaryota</taxon>
        <taxon>Metazoa</taxon>
        <taxon>Ecdysozoa</taxon>
        <taxon>Nematoda</taxon>
        <taxon>Chromadorea</taxon>
        <taxon>Rhabditida</taxon>
        <taxon>Rhabditina</taxon>
        <taxon>Rhabditomorpha</taxon>
        <taxon>Rhabditoidea</taxon>
        <taxon>Rhabditidae</taxon>
        <taxon>Peloderinae</taxon>
        <taxon>Caenorhabditis</taxon>
    </lineage>
</organism>
<sequence>MLLLIFFLVLTTIPNSYQLQCYHGSKGIMNGEVVTSPLWIETCLPMEIYCEATRNPRDGTFLAGCASHNREQDVEKCPAQSNIWWTGSIYVECCSTSLCNTRLINLIEGPLGLF</sequence>
<dbReference type="AlphaFoldDB" id="A0A9P1N1W3"/>
<proteinExistence type="predicted"/>
<name>A0A9P1N1W3_9PELO</name>
<evidence type="ECO:0000313" key="2">
    <source>
        <dbReference type="EMBL" id="CAI5444820.1"/>
    </source>
</evidence>
<protein>
    <recommendedName>
        <fullName evidence="4">UPAR/Ly6 domain-containing protein</fullName>
    </recommendedName>
</protein>
<dbReference type="SUPFAM" id="SSF57302">
    <property type="entry name" value="Snake toxin-like"/>
    <property type="match status" value="1"/>
</dbReference>
<keyword evidence="3" id="KW-1185">Reference proteome</keyword>